<accession>A0A161HHM1</accession>
<evidence type="ECO:0000256" key="5">
    <source>
        <dbReference type="ARBA" id="ARBA00023242"/>
    </source>
</evidence>
<evidence type="ECO:0000256" key="6">
    <source>
        <dbReference type="ARBA" id="ARBA00055473"/>
    </source>
</evidence>
<dbReference type="SMART" id="SM01410">
    <property type="entry name" value="DIM1"/>
    <property type="match status" value="1"/>
</dbReference>
<dbReference type="GO" id="GO:0005682">
    <property type="term" value="C:U5 snRNP"/>
    <property type="evidence" value="ECO:0007669"/>
    <property type="project" value="UniProtKB-UniRule"/>
</dbReference>
<gene>
    <name evidence="9" type="primary">DIB1</name>
    <name evidence="9" type="ORF">AWJ20_4508</name>
</gene>
<organism evidence="9 10">
    <name type="scientific">Sugiyamaella lignohabitans</name>
    <dbReference type="NCBI Taxonomy" id="796027"/>
    <lineage>
        <taxon>Eukaryota</taxon>
        <taxon>Fungi</taxon>
        <taxon>Dikarya</taxon>
        <taxon>Ascomycota</taxon>
        <taxon>Saccharomycotina</taxon>
        <taxon>Dipodascomycetes</taxon>
        <taxon>Dipodascales</taxon>
        <taxon>Trichomonascaceae</taxon>
        <taxon>Sugiyamaella</taxon>
    </lineage>
</organism>
<dbReference type="Pfam" id="PF02966">
    <property type="entry name" value="DIM1"/>
    <property type="match status" value="1"/>
</dbReference>
<dbReference type="CDD" id="cd02954">
    <property type="entry name" value="DIM1"/>
    <property type="match status" value="1"/>
</dbReference>
<keyword evidence="5 8" id="KW-0539">Nucleus</keyword>
<dbReference type="PIRSF" id="PIRSF017199">
    <property type="entry name" value="mRNA_splic_U5"/>
    <property type="match status" value="1"/>
</dbReference>
<evidence type="ECO:0000256" key="3">
    <source>
        <dbReference type="ARBA" id="ARBA00022664"/>
    </source>
</evidence>
<dbReference type="PANTHER" id="PTHR12052">
    <property type="entry name" value="THIOREDOXIN-LIKE PROTEN 4A, 4B"/>
    <property type="match status" value="1"/>
</dbReference>
<evidence type="ECO:0000256" key="7">
    <source>
        <dbReference type="ARBA" id="ARBA00067627"/>
    </source>
</evidence>
<dbReference type="GO" id="GO:0000398">
    <property type="term" value="P:mRNA splicing, via spliceosome"/>
    <property type="evidence" value="ECO:0007669"/>
    <property type="project" value="UniProtKB-UniRule"/>
</dbReference>
<dbReference type="SUPFAM" id="SSF52833">
    <property type="entry name" value="Thioredoxin-like"/>
    <property type="match status" value="1"/>
</dbReference>
<dbReference type="Proteomes" id="UP000189580">
    <property type="component" value="Chromosome c"/>
</dbReference>
<comment type="similarity">
    <text evidence="2 8">Belongs to the DIM1 family.</text>
</comment>
<keyword evidence="10" id="KW-1185">Reference proteome</keyword>
<keyword evidence="4 8" id="KW-0508">mRNA splicing</keyword>
<dbReference type="GeneID" id="30036648"/>
<dbReference type="OrthoDB" id="147752at2759"/>
<comment type="subcellular location">
    <subcellularLocation>
        <location evidence="1 8">Nucleus</location>
    </subcellularLocation>
</comment>
<dbReference type="PANTHER" id="PTHR12052:SF5">
    <property type="entry name" value="THIOREDOXIN-LIKE PROTEIN 4A"/>
    <property type="match status" value="1"/>
</dbReference>
<dbReference type="InterPro" id="IPR004123">
    <property type="entry name" value="Dim1"/>
</dbReference>
<evidence type="ECO:0000256" key="1">
    <source>
        <dbReference type="ARBA" id="ARBA00004123"/>
    </source>
</evidence>
<evidence type="ECO:0000313" key="9">
    <source>
        <dbReference type="EMBL" id="ANB11687.1"/>
    </source>
</evidence>
<proteinExistence type="inferred from homology"/>
<sequence>MGSILLPHLRTGWHVDQAILSEEDRLVVIRFGRDHDPDCMRMDEILYGVADKVRNFAAIYVCDIDEVPAFNQIYELYDPVTVMFFFRNKHMLCDFGTGNNNKLNFVLENKQEMIDIIEAIYRGARKGKGLVMSPIDYSTKHKY</sequence>
<dbReference type="RefSeq" id="XP_018734164.1">
    <property type="nucleotide sequence ID" value="XM_018881585.1"/>
</dbReference>
<evidence type="ECO:0000313" key="10">
    <source>
        <dbReference type="Proteomes" id="UP000189580"/>
    </source>
</evidence>
<evidence type="ECO:0000256" key="2">
    <source>
        <dbReference type="ARBA" id="ARBA00008241"/>
    </source>
</evidence>
<name>A0A161HHM1_9ASCO</name>
<evidence type="ECO:0000256" key="4">
    <source>
        <dbReference type="ARBA" id="ARBA00023187"/>
    </source>
</evidence>
<protein>
    <recommendedName>
        <fullName evidence="7 8">Spliceosomal protein DIB1</fullName>
    </recommendedName>
</protein>
<dbReference type="GO" id="GO:0046540">
    <property type="term" value="C:U4/U6 x U5 tri-snRNP complex"/>
    <property type="evidence" value="ECO:0007669"/>
    <property type="project" value="UniProtKB-UniRule"/>
</dbReference>
<comment type="function">
    <text evidence="6 8">Essential role in pre-mRNA splicing. Also essential for entry into mitosis (G2/M progression) as well as for chromosome segregation during mitosis.</text>
</comment>
<dbReference type="GO" id="GO:0005681">
    <property type="term" value="C:spliceosomal complex"/>
    <property type="evidence" value="ECO:0007669"/>
    <property type="project" value="TreeGrafter"/>
</dbReference>
<dbReference type="EMBL" id="CP014500">
    <property type="protein sequence ID" value="ANB11687.1"/>
    <property type="molecule type" value="Genomic_DNA"/>
</dbReference>
<reference evidence="9 10" key="1">
    <citation type="submission" date="2016-02" db="EMBL/GenBank/DDBJ databases">
        <title>Complete genome sequence and transcriptome regulation of the pentose utilising yeast Sugiyamaella lignohabitans.</title>
        <authorList>
            <person name="Bellasio M."/>
            <person name="Peymann A."/>
            <person name="Valli M."/>
            <person name="Sipitzky M."/>
            <person name="Graf A."/>
            <person name="Sauer M."/>
            <person name="Marx H."/>
            <person name="Mattanovich D."/>
        </authorList>
    </citation>
    <scope>NUCLEOTIDE SEQUENCE [LARGE SCALE GENOMIC DNA]</scope>
    <source>
        <strain evidence="9 10">CBS 10342</strain>
    </source>
</reference>
<dbReference type="AlphaFoldDB" id="A0A161HHM1"/>
<dbReference type="KEGG" id="slb:AWJ20_4508"/>
<dbReference type="Gene3D" id="3.40.30.10">
    <property type="entry name" value="Glutaredoxin"/>
    <property type="match status" value="1"/>
</dbReference>
<keyword evidence="3 8" id="KW-0507">mRNA processing</keyword>
<evidence type="ECO:0000256" key="8">
    <source>
        <dbReference type="PIRNR" id="PIRNR017199"/>
    </source>
</evidence>
<dbReference type="InterPro" id="IPR036249">
    <property type="entry name" value="Thioredoxin-like_sf"/>
</dbReference>
<dbReference type="FunFam" id="3.40.30.10:FF:000004">
    <property type="entry name" value="Spliceosomal protein DIB1"/>
    <property type="match status" value="1"/>
</dbReference>